<evidence type="ECO:0000313" key="2">
    <source>
        <dbReference type="EMBL" id="WDE97534.1"/>
    </source>
</evidence>
<protein>
    <recommendedName>
        <fullName evidence="1">AAA+ ATPase domain-containing protein</fullName>
    </recommendedName>
</protein>
<name>A0ABY7VUW3_9BACT</name>
<dbReference type="Proteomes" id="UP001214250">
    <property type="component" value="Chromosome 2"/>
</dbReference>
<dbReference type="RefSeq" id="WP_274151985.1">
    <property type="nucleotide sequence ID" value="NZ_CP117812.1"/>
</dbReference>
<dbReference type="InterPro" id="IPR003593">
    <property type="entry name" value="AAA+_ATPase"/>
</dbReference>
<evidence type="ECO:0000259" key="1">
    <source>
        <dbReference type="SMART" id="SM00382"/>
    </source>
</evidence>
<keyword evidence="3" id="KW-1185">Reference proteome</keyword>
<dbReference type="SUPFAM" id="SSF81698">
    <property type="entry name" value="FF domain"/>
    <property type="match status" value="1"/>
</dbReference>
<gene>
    <name evidence="2" type="ORF">PQO03_17040</name>
</gene>
<reference evidence="2 3" key="1">
    <citation type="submission" date="2023-02" db="EMBL/GenBank/DDBJ databases">
        <title>Genome sequence of Lentisphaera profundi SAORIC-696.</title>
        <authorList>
            <person name="Kim e."/>
            <person name="Cho J.-C."/>
            <person name="Choi A."/>
            <person name="Kang I."/>
        </authorList>
    </citation>
    <scope>NUCLEOTIDE SEQUENCE [LARGE SCALE GENOMIC DNA]</scope>
    <source>
        <strain evidence="2 3">SAORIC-696</strain>
    </source>
</reference>
<proteinExistence type="predicted"/>
<dbReference type="PANTHER" id="PTHR37291:SF1">
    <property type="entry name" value="TYPE IV METHYL-DIRECTED RESTRICTION ENZYME ECOKMCRB SUBUNIT"/>
    <property type="match status" value="1"/>
</dbReference>
<dbReference type="InterPro" id="IPR027417">
    <property type="entry name" value="P-loop_NTPase"/>
</dbReference>
<dbReference type="PANTHER" id="PTHR37291">
    <property type="entry name" value="5-METHYLCYTOSINE-SPECIFIC RESTRICTION ENZYME B"/>
    <property type="match status" value="1"/>
</dbReference>
<dbReference type="SMART" id="SM00382">
    <property type="entry name" value="AAA"/>
    <property type="match status" value="1"/>
</dbReference>
<dbReference type="EMBL" id="CP117812">
    <property type="protein sequence ID" value="WDE97534.1"/>
    <property type="molecule type" value="Genomic_DNA"/>
</dbReference>
<dbReference type="InterPro" id="IPR036517">
    <property type="entry name" value="FF_domain_sf"/>
</dbReference>
<accession>A0ABY7VUW3</accession>
<evidence type="ECO:0000313" key="3">
    <source>
        <dbReference type="Proteomes" id="UP001214250"/>
    </source>
</evidence>
<dbReference type="Gene3D" id="3.40.50.300">
    <property type="entry name" value="P-loop containing nucleotide triphosphate hydrolases"/>
    <property type="match status" value="1"/>
</dbReference>
<organism evidence="2 3">
    <name type="scientific">Lentisphaera profundi</name>
    <dbReference type="NCBI Taxonomy" id="1658616"/>
    <lineage>
        <taxon>Bacteria</taxon>
        <taxon>Pseudomonadati</taxon>
        <taxon>Lentisphaerota</taxon>
        <taxon>Lentisphaeria</taxon>
        <taxon>Lentisphaerales</taxon>
        <taxon>Lentisphaeraceae</taxon>
        <taxon>Lentisphaera</taxon>
    </lineage>
</organism>
<sequence length="844" mass="96666">MSENEAALTVAYYIAKYDELAYKHLGYDNQGAAHKVIAEKLLDNENANTLKNMRDEFDAIFPNTKRAGWYQKPLSKSRVHIHEKYVNLSEPELYAVVSKYGVVQNVFLKRLTKIKTQANKLFKPCLILAAINSEENRFEKTKIKEKYKTILAEKNIQEGSTFKDPYEGLVKDDIWEWVEDRKVAQFSEEDWGYIQENRDEVIQFIEDKWFNKSISNDKRYWLYAPGEGANKWEEFYNEGIMGLGWDSLDDLKSYESKDEIEKTLQALNNTSKRKSNDATANDQFANEMKVGDVVIVKKGTQTLLGWGEVVSDYIYDDERESYKHLRKVAWQAKGLWPIDFNLAIKTLTDLTPYEGDDPQYDKFYQKVMATFERKEITKKLNEKFSTSFNQDCGAHSLKLSNQLSQNFTSALMAKPFTILTGLSGSGKTQIARAFSKWLSCSEELQTKVVAVGADWTSNENLLGYPDALSPGQYRKPDNGTLDLILDAKDDPERPYFLILDEMNLSHVERYFADFLSAIESGEPIHLHDATEADWNGVPAELKLPKNLFVIGTVNVDETTYMFSPKVLDRANVIEFRVSEDEIANFLEDPKKPEIDNLAGLGAKYAKSFVEHAKTEEFTLDASVKGEVTKVLVELFPKLQRCGAEFGYRTAHEICRFIYFHQKFSPQVKAFDFDGYIAKHKKTETSYDISVELSGLLRQALKIYGNKKNLAEAINVFLQDDYIKEPNFTRYIDRKRGARIIVPSVNSPDKLKAFFEVLKKENLGLGSRKVEKDLDLAIDAAIMQKLLPKLHGSRKKLGPVLEQLLIVCTPSKDEEDIYRFSVSAAKIQRMQKRLMENGFTSFAEA</sequence>
<feature type="domain" description="AAA+ ATPase" evidence="1">
    <location>
        <begin position="413"/>
        <end position="588"/>
    </location>
</feature>
<dbReference type="SUPFAM" id="SSF52540">
    <property type="entry name" value="P-loop containing nucleoside triphosphate hydrolases"/>
    <property type="match status" value="1"/>
</dbReference>
<dbReference type="InterPro" id="IPR052934">
    <property type="entry name" value="Methyl-DNA_Rec/Restrict_Enz"/>
</dbReference>